<dbReference type="AlphaFoldDB" id="A0A7I9YHI9"/>
<organism evidence="2 3">
    <name type="scientific">Mycobacterium bourgelatii</name>
    <dbReference type="NCBI Taxonomy" id="1273442"/>
    <lineage>
        <taxon>Bacteria</taxon>
        <taxon>Bacillati</taxon>
        <taxon>Actinomycetota</taxon>
        <taxon>Actinomycetes</taxon>
        <taxon>Mycobacteriales</taxon>
        <taxon>Mycobacteriaceae</taxon>
        <taxon>Mycobacterium</taxon>
    </lineage>
</organism>
<evidence type="ECO:0000313" key="2">
    <source>
        <dbReference type="EMBL" id="GFG88146.1"/>
    </source>
</evidence>
<name>A0A7I9YHI9_MYCBU</name>
<accession>A0A7I9YHI9</accession>
<evidence type="ECO:0000256" key="1">
    <source>
        <dbReference type="SAM" id="MobiDB-lite"/>
    </source>
</evidence>
<feature type="compositionally biased region" description="Basic and acidic residues" evidence="1">
    <location>
        <begin position="18"/>
        <end position="31"/>
    </location>
</feature>
<gene>
    <name evidence="2" type="ORF">MBOU_01880</name>
</gene>
<sequence>MRRYGHHRPIPPDPGFCRNDRNKDRHKDRQGPTKAVKTSVFGGAVCDQRGDDELWPVQIEFERHLTKLEVKPRV</sequence>
<proteinExistence type="predicted"/>
<feature type="region of interest" description="Disordered" evidence="1">
    <location>
        <begin position="1"/>
        <end position="39"/>
    </location>
</feature>
<reference evidence="2 3" key="1">
    <citation type="journal article" date="2019" name="Emerg. Microbes Infect.">
        <title>Comprehensive subspecies identification of 175 nontuberculous mycobacteria species based on 7547 genomic profiles.</title>
        <authorList>
            <person name="Matsumoto Y."/>
            <person name="Kinjo T."/>
            <person name="Motooka D."/>
            <person name="Nabeya D."/>
            <person name="Jung N."/>
            <person name="Uechi K."/>
            <person name="Horii T."/>
            <person name="Iida T."/>
            <person name="Fujita J."/>
            <person name="Nakamura S."/>
        </authorList>
    </citation>
    <scope>NUCLEOTIDE SEQUENCE [LARGE SCALE GENOMIC DNA]</scope>
    <source>
        <strain evidence="2 3">JCM 30725</strain>
    </source>
</reference>
<keyword evidence="3" id="KW-1185">Reference proteome</keyword>
<dbReference type="EMBL" id="BLKZ01000001">
    <property type="protein sequence ID" value="GFG88146.1"/>
    <property type="molecule type" value="Genomic_DNA"/>
</dbReference>
<dbReference type="Proteomes" id="UP000465360">
    <property type="component" value="Unassembled WGS sequence"/>
</dbReference>
<evidence type="ECO:0000313" key="3">
    <source>
        <dbReference type="Proteomes" id="UP000465360"/>
    </source>
</evidence>
<comment type="caution">
    <text evidence="2">The sequence shown here is derived from an EMBL/GenBank/DDBJ whole genome shotgun (WGS) entry which is preliminary data.</text>
</comment>
<protein>
    <submittedName>
        <fullName evidence="2">Uncharacterized protein</fullName>
    </submittedName>
</protein>